<reference evidence="1" key="1">
    <citation type="submission" date="2022-08" db="EMBL/GenBank/DDBJ databases">
        <title>Genome Sequence of Lecanicillium fungicola.</title>
        <authorList>
            <person name="Buettner E."/>
        </authorList>
    </citation>
    <scope>NUCLEOTIDE SEQUENCE</scope>
    <source>
        <strain evidence="1">Babe33</strain>
    </source>
</reference>
<name>A0ACC1NN63_9HYPO</name>
<evidence type="ECO:0000313" key="2">
    <source>
        <dbReference type="Proteomes" id="UP001143910"/>
    </source>
</evidence>
<sequence>MLSFHKFMVLATLGLTAAAASDECTDDIVINAVDYNFGCTTVSGKVTVSPTLQGALNINGPKTFKSDFIVNGTTQLLSITSSTLKEIDGQFLVQDATLLSSINMPSLSSLSQLTLNRLAQLQTLQFSSSGVSDATSVNIADTFLSDISGLNLATVDSMTINNNKKLTMFNSNLVNITKTLILVENGNDMQVNLTELQSAYEIQISNVKSLDAPALTQVQSGLKFDTNPNLVSFQAANLTSVGTAKNGGSVSFINNAKLGNISFPLLKTIAGDLTVVNNTVLDEITGFPSLTTVYNMLLGGNFENATLPKLDDVKGTINVKSTSNITDVCKFFNSLKGKVVQGKVNCEGGLDSNSANNQNGLNSSSSSGSGNKKNAAGVPVLSTAAMFLGLVAAAAQLL</sequence>
<protein>
    <submittedName>
        <fullName evidence="1">Uncharacterized protein</fullName>
    </submittedName>
</protein>
<evidence type="ECO:0000313" key="1">
    <source>
        <dbReference type="EMBL" id="KAJ2980380.1"/>
    </source>
</evidence>
<dbReference type="Proteomes" id="UP001143910">
    <property type="component" value="Unassembled WGS sequence"/>
</dbReference>
<comment type="caution">
    <text evidence="1">The sequence shown here is derived from an EMBL/GenBank/DDBJ whole genome shotgun (WGS) entry which is preliminary data.</text>
</comment>
<gene>
    <name evidence="1" type="ORF">NQ176_g2675</name>
</gene>
<keyword evidence="2" id="KW-1185">Reference proteome</keyword>
<organism evidence="1 2">
    <name type="scientific">Zarea fungicola</name>
    <dbReference type="NCBI Taxonomy" id="93591"/>
    <lineage>
        <taxon>Eukaryota</taxon>
        <taxon>Fungi</taxon>
        <taxon>Dikarya</taxon>
        <taxon>Ascomycota</taxon>
        <taxon>Pezizomycotina</taxon>
        <taxon>Sordariomycetes</taxon>
        <taxon>Hypocreomycetidae</taxon>
        <taxon>Hypocreales</taxon>
        <taxon>Cordycipitaceae</taxon>
        <taxon>Zarea</taxon>
    </lineage>
</organism>
<dbReference type="EMBL" id="JANJQO010000203">
    <property type="protein sequence ID" value="KAJ2980380.1"/>
    <property type="molecule type" value="Genomic_DNA"/>
</dbReference>
<proteinExistence type="predicted"/>
<accession>A0ACC1NN63</accession>